<evidence type="ECO:0000313" key="1">
    <source>
        <dbReference type="EMBL" id="CAG7733211.1"/>
    </source>
</evidence>
<comment type="caution">
    <text evidence="1">The sequence shown here is derived from an EMBL/GenBank/DDBJ whole genome shotgun (WGS) entry which is preliminary data.</text>
</comment>
<keyword evidence="2" id="KW-1185">Reference proteome</keyword>
<protein>
    <submittedName>
        <fullName evidence="1">Uncharacterized protein</fullName>
    </submittedName>
</protein>
<proteinExistence type="predicted"/>
<accession>A0A8J2KWS4</accession>
<evidence type="ECO:0000313" key="2">
    <source>
        <dbReference type="Proteomes" id="UP000708208"/>
    </source>
</evidence>
<gene>
    <name evidence="1" type="ORF">AFUS01_LOCUS21668</name>
</gene>
<dbReference type="EMBL" id="CAJVCH010245229">
    <property type="protein sequence ID" value="CAG7733211.1"/>
    <property type="molecule type" value="Genomic_DNA"/>
</dbReference>
<dbReference type="Proteomes" id="UP000708208">
    <property type="component" value="Unassembled WGS sequence"/>
</dbReference>
<reference evidence="1" key="1">
    <citation type="submission" date="2021-06" db="EMBL/GenBank/DDBJ databases">
        <authorList>
            <person name="Hodson N. C."/>
            <person name="Mongue J. A."/>
            <person name="Jaron S. K."/>
        </authorList>
    </citation>
    <scope>NUCLEOTIDE SEQUENCE</scope>
</reference>
<name>A0A8J2KWS4_9HEXA</name>
<feature type="non-terminal residue" evidence="1">
    <location>
        <position position="1"/>
    </location>
</feature>
<sequence length="11" mass="1236">QVLDTSYSLNP</sequence>
<organism evidence="1 2">
    <name type="scientific">Allacma fusca</name>
    <dbReference type="NCBI Taxonomy" id="39272"/>
    <lineage>
        <taxon>Eukaryota</taxon>
        <taxon>Metazoa</taxon>
        <taxon>Ecdysozoa</taxon>
        <taxon>Arthropoda</taxon>
        <taxon>Hexapoda</taxon>
        <taxon>Collembola</taxon>
        <taxon>Symphypleona</taxon>
        <taxon>Sminthuridae</taxon>
        <taxon>Allacma</taxon>
    </lineage>
</organism>